<name>A0A2S9KFN5_9BURK</name>
<dbReference type="PROSITE" id="PS50935">
    <property type="entry name" value="SSB"/>
    <property type="match status" value="1"/>
</dbReference>
<keyword evidence="1 2" id="KW-0238">DNA-binding</keyword>
<evidence type="ECO:0000313" key="5">
    <source>
        <dbReference type="Proteomes" id="UP000238326"/>
    </source>
</evidence>
<dbReference type="SUPFAM" id="SSF50249">
    <property type="entry name" value="Nucleic acid-binding proteins"/>
    <property type="match status" value="1"/>
</dbReference>
<evidence type="ECO:0000256" key="1">
    <source>
        <dbReference type="ARBA" id="ARBA00023125"/>
    </source>
</evidence>
<dbReference type="EMBL" id="PVLR01000016">
    <property type="protein sequence ID" value="PRD69263.1"/>
    <property type="molecule type" value="Genomic_DNA"/>
</dbReference>
<feature type="compositionally biased region" description="Acidic residues" evidence="3">
    <location>
        <begin position="145"/>
        <end position="155"/>
    </location>
</feature>
<dbReference type="OrthoDB" id="8813484at2"/>
<keyword evidence="5" id="KW-1185">Reference proteome</keyword>
<feature type="region of interest" description="Disordered" evidence="3">
    <location>
        <begin position="98"/>
        <end position="155"/>
    </location>
</feature>
<sequence length="155" mass="16673">MIDALIAGKLHGLPSQRTSKNGNTFTTAKVRVPTGEESTFCNVIAFDQGTQDALLTLAAGEAVALAGELKVSTWTDKNGVTRPSLDLVASKALTQYHLTKRRRTMQPEQDGGQRQQDRPSHDAWAAAAPAGRQQYRRGDYAPDPGDLDDGGDLPI</sequence>
<dbReference type="AlphaFoldDB" id="A0A2S9KFN5"/>
<evidence type="ECO:0008006" key="6">
    <source>
        <dbReference type="Google" id="ProtNLM"/>
    </source>
</evidence>
<proteinExistence type="predicted"/>
<dbReference type="InterPro" id="IPR000424">
    <property type="entry name" value="Primosome_PriB/ssb"/>
</dbReference>
<protein>
    <recommendedName>
        <fullName evidence="6">Single-stranded DNA-binding protein</fullName>
    </recommendedName>
</protein>
<evidence type="ECO:0000256" key="3">
    <source>
        <dbReference type="SAM" id="MobiDB-lite"/>
    </source>
</evidence>
<dbReference type="InterPro" id="IPR012340">
    <property type="entry name" value="NA-bd_OB-fold"/>
</dbReference>
<evidence type="ECO:0000313" key="4">
    <source>
        <dbReference type="EMBL" id="PRD69263.1"/>
    </source>
</evidence>
<organism evidence="4 5">
    <name type="scientific">Malikia spinosa</name>
    <dbReference type="NCBI Taxonomy" id="86180"/>
    <lineage>
        <taxon>Bacteria</taxon>
        <taxon>Pseudomonadati</taxon>
        <taxon>Pseudomonadota</taxon>
        <taxon>Betaproteobacteria</taxon>
        <taxon>Burkholderiales</taxon>
        <taxon>Comamonadaceae</taxon>
        <taxon>Malikia</taxon>
    </lineage>
</organism>
<comment type="caution">
    <text evidence="4">The sequence shown here is derived from an EMBL/GenBank/DDBJ whole genome shotgun (WGS) entry which is preliminary data.</text>
</comment>
<dbReference type="RefSeq" id="WP_105729095.1">
    <property type="nucleotide sequence ID" value="NZ_PVLR01000016.1"/>
</dbReference>
<reference evidence="4 5" key="1">
    <citation type="submission" date="2018-03" db="EMBL/GenBank/DDBJ databases">
        <title>Comparative genomics illustrates the genes involved in a hyperalkaliphilic mechanisms of Serpentinomonas isolated from highly-alkaline calcium-rich serpentinized springs.</title>
        <authorList>
            <person name="Suzuki S."/>
            <person name="Ishii S."/>
            <person name="Walworth N."/>
            <person name="Bird L."/>
            <person name="Kuenen J.G."/>
            <person name="Nealson K.H."/>
        </authorList>
    </citation>
    <scope>NUCLEOTIDE SEQUENCE [LARGE SCALE GENOMIC DNA]</scope>
    <source>
        <strain evidence="4 5">83</strain>
    </source>
</reference>
<dbReference type="Gene3D" id="2.40.50.140">
    <property type="entry name" value="Nucleic acid-binding proteins"/>
    <property type="match status" value="1"/>
</dbReference>
<dbReference type="Pfam" id="PF00436">
    <property type="entry name" value="SSB"/>
    <property type="match status" value="1"/>
</dbReference>
<dbReference type="GO" id="GO:0003697">
    <property type="term" value="F:single-stranded DNA binding"/>
    <property type="evidence" value="ECO:0007669"/>
    <property type="project" value="InterPro"/>
</dbReference>
<gene>
    <name evidence="4" type="ORF">C6P61_06360</name>
</gene>
<evidence type="ECO:0000256" key="2">
    <source>
        <dbReference type="PROSITE-ProRule" id="PRU00252"/>
    </source>
</evidence>
<dbReference type="CDD" id="cd04496">
    <property type="entry name" value="SSB_OBF"/>
    <property type="match status" value="1"/>
</dbReference>
<accession>A0A2S9KFN5</accession>
<dbReference type="Proteomes" id="UP000238326">
    <property type="component" value="Unassembled WGS sequence"/>
</dbReference>